<evidence type="ECO:0000256" key="1">
    <source>
        <dbReference type="SAM" id="MobiDB-lite"/>
    </source>
</evidence>
<name>A0A0D1JXV1_9SPHN</name>
<organism evidence="2 3">
    <name type="scientific">Sphingomonas melonis</name>
    <dbReference type="NCBI Taxonomy" id="152682"/>
    <lineage>
        <taxon>Bacteria</taxon>
        <taxon>Pseudomonadati</taxon>
        <taxon>Pseudomonadota</taxon>
        <taxon>Alphaproteobacteria</taxon>
        <taxon>Sphingomonadales</taxon>
        <taxon>Sphingomonadaceae</taxon>
        <taxon>Sphingomonas</taxon>
    </lineage>
</organism>
<dbReference type="PATRIC" id="fig|1549858.7.peg.3584"/>
<protein>
    <submittedName>
        <fullName evidence="2">Uncharacterized protein</fullName>
    </submittedName>
</protein>
<reference evidence="2 3" key="1">
    <citation type="submission" date="2015-01" db="EMBL/GenBank/DDBJ databases">
        <title>Genome of Sphingomonas taxi strain 30a.</title>
        <authorList>
            <person name="Eevers N."/>
            <person name="Van Hamme J."/>
            <person name="Bottos E."/>
            <person name="Weyens N."/>
            <person name="Vangronsveld J."/>
        </authorList>
    </citation>
    <scope>NUCLEOTIDE SEQUENCE [LARGE SCALE GENOMIC DNA]</scope>
    <source>
        <strain evidence="2 3">30a</strain>
    </source>
</reference>
<dbReference type="EMBL" id="JXTP01000090">
    <property type="protein sequence ID" value="KIU26033.1"/>
    <property type="molecule type" value="Genomic_DNA"/>
</dbReference>
<sequence length="77" mass="8104">MEAMTRSLVSPAEIAARLGVASKQVGTHMRRAGVGRISAAGYDRRAFDRMMIPGGGDHPEAGSAGPARRRRSRAKAG</sequence>
<feature type="compositionally biased region" description="Basic residues" evidence="1">
    <location>
        <begin position="67"/>
        <end position="77"/>
    </location>
</feature>
<accession>A0A0D1JXV1</accession>
<gene>
    <name evidence="2" type="ORF">SR41_16910</name>
</gene>
<feature type="region of interest" description="Disordered" evidence="1">
    <location>
        <begin position="50"/>
        <end position="77"/>
    </location>
</feature>
<evidence type="ECO:0000313" key="3">
    <source>
        <dbReference type="Proteomes" id="UP000033203"/>
    </source>
</evidence>
<proteinExistence type="predicted"/>
<evidence type="ECO:0000313" key="2">
    <source>
        <dbReference type="EMBL" id="KIU26033.1"/>
    </source>
</evidence>
<dbReference type="Proteomes" id="UP000033203">
    <property type="component" value="Unassembled WGS sequence"/>
</dbReference>
<dbReference type="AlphaFoldDB" id="A0A0D1JXV1"/>
<comment type="caution">
    <text evidence="2">The sequence shown here is derived from an EMBL/GenBank/DDBJ whole genome shotgun (WGS) entry which is preliminary data.</text>
</comment>